<dbReference type="Proteomes" id="UP001150569">
    <property type="component" value="Unassembled WGS sequence"/>
</dbReference>
<dbReference type="OrthoDB" id="240546at2759"/>
<accession>A0A9W8DRU4</accession>
<keyword evidence="2" id="KW-1185">Reference proteome</keyword>
<gene>
    <name evidence="1" type="ORF">IWQ60_008533</name>
</gene>
<reference evidence="1" key="1">
    <citation type="submission" date="2022-07" db="EMBL/GenBank/DDBJ databases">
        <title>Phylogenomic reconstructions and comparative analyses of Kickxellomycotina fungi.</title>
        <authorList>
            <person name="Reynolds N.K."/>
            <person name="Stajich J.E."/>
            <person name="Barry K."/>
            <person name="Grigoriev I.V."/>
            <person name="Crous P."/>
            <person name="Smith M.E."/>
        </authorList>
    </citation>
    <scope>NUCLEOTIDE SEQUENCE</scope>
    <source>
        <strain evidence="1">RSA 861</strain>
    </source>
</reference>
<dbReference type="EMBL" id="JANBPT010000645">
    <property type="protein sequence ID" value="KAJ1915164.1"/>
    <property type="molecule type" value="Genomic_DNA"/>
</dbReference>
<evidence type="ECO:0000313" key="2">
    <source>
        <dbReference type="Proteomes" id="UP001150569"/>
    </source>
</evidence>
<proteinExistence type="predicted"/>
<dbReference type="AlphaFoldDB" id="A0A9W8DRU4"/>
<feature type="non-terminal residue" evidence="1">
    <location>
        <position position="1"/>
    </location>
</feature>
<evidence type="ECO:0008006" key="3">
    <source>
        <dbReference type="Google" id="ProtNLM"/>
    </source>
</evidence>
<comment type="caution">
    <text evidence="1">The sequence shown here is derived from an EMBL/GenBank/DDBJ whole genome shotgun (WGS) entry which is preliminary data.</text>
</comment>
<organism evidence="1 2">
    <name type="scientific">Tieghemiomyces parasiticus</name>
    <dbReference type="NCBI Taxonomy" id="78921"/>
    <lineage>
        <taxon>Eukaryota</taxon>
        <taxon>Fungi</taxon>
        <taxon>Fungi incertae sedis</taxon>
        <taxon>Zoopagomycota</taxon>
        <taxon>Kickxellomycotina</taxon>
        <taxon>Dimargaritomycetes</taxon>
        <taxon>Dimargaritales</taxon>
        <taxon>Dimargaritaceae</taxon>
        <taxon>Tieghemiomyces</taxon>
    </lineage>
</organism>
<name>A0A9W8DRU4_9FUNG</name>
<protein>
    <recommendedName>
        <fullName evidence="3">CCZ1/INTU/HSP4 first Longin domain-containing protein</fullName>
    </recommendedName>
</protein>
<evidence type="ECO:0000313" key="1">
    <source>
        <dbReference type="EMBL" id="KAJ1915164.1"/>
    </source>
</evidence>
<sequence>ILSPASRDRFQGFLRTLITDAPPTATGSVLVLWHRRLAWSHGLNDDDTFTLYWYLAVHYGDEVLDPVETLDDTDQPTSAWYHLTTRATSRPTTPAPSEDTTHPVTCLSDLASTDASTKGTHRESSGSAGPLLYLGTDRRPHHLVLYTYDRALLVALLLPTAAIPFPNSLPTLRGAMGQATSGAAPDLVTALRADWVDTHRAVERANVRGHRFVHRHRTTQALFASWLYPFRSASTVRRGTGGSSRRPIDRVLYRKLRDLHGELERGNGRHETAVCTHHHGWVAGSRLPDAEVYVVVDKAGANLLSVDERLREAGALFVNAATLG</sequence>